<proteinExistence type="predicted"/>
<reference evidence="2" key="1">
    <citation type="submission" date="2015-06" db="UniProtKB">
        <authorList>
            <consortium name="EnsemblPlants"/>
        </authorList>
    </citation>
    <scope>IDENTIFICATION</scope>
</reference>
<organism evidence="2">
    <name type="scientific">Aegilops tauschii</name>
    <name type="common">Tausch's goatgrass</name>
    <name type="synonym">Aegilops squarrosa</name>
    <dbReference type="NCBI Taxonomy" id="37682"/>
    <lineage>
        <taxon>Eukaryota</taxon>
        <taxon>Viridiplantae</taxon>
        <taxon>Streptophyta</taxon>
        <taxon>Embryophyta</taxon>
        <taxon>Tracheophyta</taxon>
        <taxon>Spermatophyta</taxon>
        <taxon>Magnoliopsida</taxon>
        <taxon>Liliopsida</taxon>
        <taxon>Poales</taxon>
        <taxon>Poaceae</taxon>
        <taxon>BOP clade</taxon>
        <taxon>Pooideae</taxon>
        <taxon>Triticodae</taxon>
        <taxon>Triticeae</taxon>
        <taxon>Triticinae</taxon>
        <taxon>Aegilops</taxon>
    </lineage>
</organism>
<dbReference type="PANTHER" id="PTHR34709:SF61">
    <property type="entry name" value="OS07G0229100 PROTEIN"/>
    <property type="match status" value="1"/>
</dbReference>
<accession>M8CT32</accession>
<sequence length="374" mass="42371">MAAATPPHIPDISTGQCEPVSRSSYAPNPSSMEHCDGEIAAKLSNGDGSEDRLSAVPDDLLIHILLKLRDAAVAARTSVLSSRWRRVWTLLPELHFPPESDPQRIRLALVTHEAPALSRLDVRVRKASHTTPESMAAWLPIAARRISGDLLLVLQTNISDYEQLNVTAPALKQLEVLSCFTKGRMILILPVANISAPQLESLMWWDDYDPKFTQLGKMENLQCLSTFPFTVYEETDYVRELQNRYCTRLLRRFELIHSLRFQLVNDLEDIITNQQYLMEDITRLPDITFMFPDITGNGHSFGPSSFHLLRMCTGLRKLSLTFCGTTRRPEVSRLKIVKSVENEKPLGMIQDFVSNKRNGVPPSFSLHFFKIVLE</sequence>
<feature type="region of interest" description="Disordered" evidence="1">
    <location>
        <begin position="1"/>
        <end position="31"/>
    </location>
</feature>
<dbReference type="AlphaFoldDB" id="M8CT32"/>
<dbReference type="SUPFAM" id="SSF81383">
    <property type="entry name" value="F-box domain"/>
    <property type="match status" value="1"/>
</dbReference>
<dbReference type="InterPro" id="IPR055312">
    <property type="entry name" value="FBL15-like"/>
</dbReference>
<dbReference type="EnsemblPlants" id="EMT30747">
    <property type="protein sequence ID" value="EMT30747"/>
    <property type="gene ID" value="F775_19030"/>
</dbReference>
<name>M8CT32_AEGTA</name>
<evidence type="ECO:0000256" key="1">
    <source>
        <dbReference type="SAM" id="MobiDB-lite"/>
    </source>
</evidence>
<protein>
    <recommendedName>
        <fullName evidence="3">F-box domain-containing protein</fullName>
    </recommendedName>
</protein>
<evidence type="ECO:0000313" key="2">
    <source>
        <dbReference type="EnsemblPlants" id="EMT30747"/>
    </source>
</evidence>
<dbReference type="PANTHER" id="PTHR34709">
    <property type="entry name" value="OS10G0396666 PROTEIN"/>
    <property type="match status" value="1"/>
</dbReference>
<dbReference type="ExpressionAtlas" id="M8CT32">
    <property type="expression patterns" value="baseline"/>
</dbReference>
<evidence type="ECO:0008006" key="3">
    <source>
        <dbReference type="Google" id="ProtNLM"/>
    </source>
</evidence>
<dbReference type="InterPro" id="IPR036047">
    <property type="entry name" value="F-box-like_dom_sf"/>
</dbReference>
<feature type="compositionally biased region" description="Polar residues" evidence="1">
    <location>
        <begin position="13"/>
        <end position="31"/>
    </location>
</feature>